<dbReference type="InterPro" id="IPR002557">
    <property type="entry name" value="Chitin-bd_dom"/>
</dbReference>
<dbReference type="SUPFAM" id="SSF57625">
    <property type="entry name" value="Invertebrate chitin-binding proteins"/>
    <property type="match status" value="1"/>
</dbReference>
<protein>
    <recommendedName>
        <fullName evidence="1">Chitin-binding type-2 domain-containing protein</fullName>
    </recommendedName>
</protein>
<dbReference type="EMBL" id="VXIV02000733">
    <property type="protein sequence ID" value="KAF6036391.1"/>
    <property type="molecule type" value="Genomic_DNA"/>
</dbReference>
<reference evidence="2" key="1">
    <citation type="submission" date="2020-06" db="EMBL/GenBank/DDBJ databases">
        <title>Draft genome of Bugula neritina, a colonial animal packing powerful symbionts and potential medicines.</title>
        <authorList>
            <person name="Rayko M."/>
        </authorList>
    </citation>
    <scope>NUCLEOTIDE SEQUENCE [LARGE SCALE GENOMIC DNA]</scope>
    <source>
        <strain evidence="2">Kwan_BN1</strain>
    </source>
</reference>
<dbReference type="Gene3D" id="2.170.140.10">
    <property type="entry name" value="Chitin binding domain"/>
    <property type="match status" value="1"/>
</dbReference>
<comment type="caution">
    <text evidence="2">The sequence shown here is derived from an EMBL/GenBank/DDBJ whole genome shotgun (WGS) entry which is preliminary data.</text>
</comment>
<accession>A0A7J7KEU9</accession>
<keyword evidence="3" id="KW-1185">Reference proteome</keyword>
<proteinExistence type="predicted"/>
<evidence type="ECO:0000259" key="1">
    <source>
        <dbReference type="PROSITE" id="PS50940"/>
    </source>
</evidence>
<dbReference type="Proteomes" id="UP000593567">
    <property type="component" value="Unassembled WGS sequence"/>
</dbReference>
<dbReference type="InterPro" id="IPR036508">
    <property type="entry name" value="Chitin-bd_dom_sf"/>
</dbReference>
<dbReference type="AlphaFoldDB" id="A0A7J7KEU9"/>
<dbReference type="GO" id="GO:0008061">
    <property type="term" value="F:chitin binding"/>
    <property type="evidence" value="ECO:0007669"/>
    <property type="project" value="InterPro"/>
</dbReference>
<feature type="domain" description="Chitin-binding type-2" evidence="1">
    <location>
        <begin position="77"/>
        <end position="134"/>
    </location>
</feature>
<organism evidence="2 3">
    <name type="scientific">Bugula neritina</name>
    <name type="common">Brown bryozoan</name>
    <name type="synonym">Sertularia neritina</name>
    <dbReference type="NCBI Taxonomy" id="10212"/>
    <lineage>
        <taxon>Eukaryota</taxon>
        <taxon>Metazoa</taxon>
        <taxon>Spiralia</taxon>
        <taxon>Lophotrochozoa</taxon>
        <taxon>Bryozoa</taxon>
        <taxon>Gymnolaemata</taxon>
        <taxon>Cheilostomatida</taxon>
        <taxon>Flustrina</taxon>
        <taxon>Buguloidea</taxon>
        <taxon>Bugulidae</taxon>
        <taxon>Bugula</taxon>
    </lineage>
</organism>
<sequence length="134" mass="14797">MELLWKTLAYRNQDNGKWVAVSSELVSASKMYKISMIICLLLATTASAFSNAGPQSFQTGPRPVAPVRTGNHVVISPAICAENGNYYSPNQADNCRSFIQVAYEIEAQIHYCPHGLTFDVQTCVCNNPRDTVCY</sequence>
<dbReference type="PROSITE" id="PS50940">
    <property type="entry name" value="CHIT_BIND_II"/>
    <property type="match status" value="1"/>
</dbReference>
<evidence type="ECO:0000313" key="3">
    <source>
        <dbReference type="Proteomes" id="UP000593567"/>
    </source>
</evidence>
<dbReference type="GO" id="GO:0005576">
    <property type="term" value="C:extracellular region"/>
    <property type="evidence" value="ECO:0007669"/>
    <property type="project" value="InterPro"/>
</dbReference>
<gene>
    <name evidence="2" type="ORF">EB796_005301</name>
</gene>
<evidence type="ECO:0000313" key="2">
    <source>
        <dbReference type="EMBL" id="KAF6036391.1"/>
    </source>
</evidence>
<name>A0A7J7KEU9_BUGNE</name>